<dbReference type="SUPFAM" id="SSF52402">
    <property type="entry name" value="Adenine nucleotide alpha hydrolases-like"/>
    <property type="match status" value="1"/>
</dbReference>
<dbReference type="PANTHER" id="PTHR43196:SF2">
    <property type="entry name" value="PHOSPHOADENOSINE PHOSPHOSULFATE REDUCTASE"/>
    <property type="match status" value="1"/>
</dbReference>
<feature type="domain" description="Phosphoadenosine phosphosulphate reductase" evidence="1">
    <location>
        <begin position="40"/>
        <end position="222"/>
    </location>
</feature>
<name>A0AAE3G696_9GAMM</name>
<dbReference type="Pfam" id="PF20306">
    <property type="entry name" value="Sp-DndD"/>
    <property type="match status" value="1"/>
</dbReference>
<evidence type="ECO:0000259" key="1">
    <source>
        <dbReference type="Pfam" id="PF01507"/>
    </source>
</evidence>
<dbReference type="Pfam" id="PF01507">
    <property type="entry name" value="PAPS_reduct"/>
    <property type="match status" value="1"/>
</dbReference>
<accession>A0AAE3G696</accession>
<dbReference type="GO" id="GO:0003824">
    <property type="term" value="F:catalytic activity"/>
    <property type="evidence" value="ECO:0007669"/>
    <property type="project" value="InterPro"/>
</dbReference>
<dbReference type="RefSeq" id="WP_301289553.1">
    <property type="nucleotide sequence ID" value="NZ_JALJXV010000010.1"/>
</dbReference>
<dbReference type="Gene3D" id="3.40.50.620">
    <property type="entry name" value="HUPs"/>
    <property type="match status" value="1"/>
</dbReference>
<dbReference type="InterPro" id="IPR014729">
    <property type="entry name" value="Rossmann-like_a/b/a_fold"/>
</dbReference>
<dbReference type="InterPro" id="IPR002500">
    <property type="entry name" value="PAPS_reduct_dom"/>
</dbReference>
<sequence length="512" mass="59258">MPVEAKVERKTAFATGFRDTIDTLMATIQALYLSDEIPWVIGYSGGKDSTATLQLVWHAVAALPKEQRQKPVHVISTDTLVENPIVAMWVEHTLHKIRDASDEQEMPIQAHRLTPDPTDSFWVNLIGKGYPAPRPKFRWCTSRLKINPSNRFINDLVRQNGEAILVLGTRKAESVCRSANMARYERTSTRELLSTHGDLDRSWVFTPIGDWSNDDVWQYLMQVKNPWGYRNKDLLGMYQGATEDGECPLVVDTSTPSCGDSRFGCYVCTMVEQDKSMEAMIRNDHEKEWMTPLMEFRNHYLDIKVDRQHRDFRKMNGSLMVHNGRLVHGPYKQYYRETLLRELLEAQQRVRDAAYRGEAPEIVKDFNSITLEELDEIRRVWVVEKHEVEDRLPGIYRDVTGEEYPGRAFNQSSTFGSEEMRLLTEVCREQGDEEGLHFELVRELLHIEDRHRTMARRAGLYKALDKALERSAFESEAEAEQFALRRQEAVNAARDMIKEIHPNCFDTLIEEG</sequence>
<dbReference type="InterPro" id="IPR050128">
    <property type="entry name" value="Sulfate_adenylyltrnsfr_sub2"/>
</dbReference>
<dbReference type="NCBIfam" id="TIGR03183">
    <property type="entry name" value="DNA_S_dndC"/>
    <property type="match status" value="1"/>
</dbReference>
<dbReference type="AlphaFoldDB" id="A0AAE3G696"/>
<gene>
    <name evidence="2" type="ORF">J2T57_003807</name>
</gene>
<organism evidence="2 3">
    <name type="scientific">Natronocella acetinitrilica</name>
    <dbReference type="NCBI Taxonomy" id="414046"/>
    <lineage>
        <taxon>Bacteria</taxon>
        <taxon>Pseudomonadati</taxon>
        <taxon>Pseudomonadota</taxon>
        <taxon>Gammaproteobacteria</taxon>
        <taxon>Chromatiales</taxon>
        <taxon>Ectothiorhodospiraceae</taxon>
        <taxon>Natronocella</taxon>
    </lineage>
</organism>
<proteinExistence type="predicted"/>
<evidence type="ECO:0000313" key="2">
    <source>
        <dbReference type="EMBL" id="MCP1676636.1"/>
    </source>
</evidence>
<keyword evidence="3" id="KW-1185">Reference proteome</keyword>
<evidence type="ECO:0000313" key="3">
    <source>
        <dbReference type="Proteomes" id="UP001205843"/>
    </source>
</evidence>
<dbReference type="InterPro" id="IPR046882">
    <property type="entry name" value="Sp-DndD"/>
</dbReference>
<protein>
    <submittedName>
        <fullName evidence="2">DNA sulfur modification protein DndC</fullName>
    </submittedName>
</protein>
<reference evidence="2" key="1">
    <citation type="submission" date="2022-03" db="EMBL/GenBank/DDBJ databases">
        <title>Genomic Encyclopedia of Type Strains, Phase III (KMG-III): the genomes of soil and plant-associated and newly described type strains.</title>
        <authorList>
            <person name="Whitman W."/>
        </authorList>
    </citation>
    <scope>NUCLEOTIDE SEQUENCE</scope>
    <source>
        <strain evidence="2">ANL 6-2</strain>
    </source>
</reference>
<dbReference type="InterPro" id="IPR017598">
    <property type="entry name" value="SulphurTrfase_DndC"/>
</dbReference>
<dbReference type="NCBIfam" id="NF005316">
    <property type="entry name" value="PRK06850.1"/>
    <property type="match status" value="1"/>
</dbReference>
<dbReference type="EMBL" id="JALJXV010000010">
    <property type="protein sequence ID" value="MCP1676636.1"/>
    <property type="molecule type" value="Genomic_DNA"/>
</dbReference>
<dbReference type="Proteomes" id="UP001205843">
    <property type="component" value="Unassembled WGS sequence"/>
</dbReference>
<comment type="caution">
    <text evidence="2">The sequence shown here is derived from an EMBL/GenBank/DDBJ whole genome shotgun (WGS) entry which is preliminary data.</text>
</comment>
<dbReference type="PANTHER" id="PTHR43196">
    <property type="entry name" value="SULFATE ADENYLYLTRANSFERASE SUBUNIT 2"/>
    <property type="match status" value="1"/>
</dbReference>